<comment type="caution">
    <text evidence="1">The sequence shown here is derived from an EMBL/GenBank/DDBJ whole genome shotgun (WGS) entry which is preliminary data.</text>
</comment>
<reference evidence="1 4" key="1">
    <citation type="submission" date="2015-09" db="EMBL/GenBank/DDBJ databases">
        <title>Draft genome sequence of Acidiplasma aeolicum DSM 18409.</title>
        <authorList>
            <person name="Hemp J."/>
        </authorList>
    </citation>
    <scope>NUCLEOTIDE SEQUENCE [LARGE SCALE GENOMIC DNA]</scope>
    <source>
        <strain evidence="1 4">V</strain>
    </source>
</reference>
<dbReference type="AlphaFoldDB" id="A0A0P9CKK5"/>
<dbReference type="EMBL" id="LJCQ01000358">
    <property type="protein sequence ID" value="KPV45886.1"/>
    <property type="molecule type" value="Genomic_DNA"/>
</dbReference>
<dbReference type="Proteomes" id="UP000050320">
    <property type="component" value="Unassembled WGS sequence"/>
</dbReference>
<dbReference type="RefSeq" id="WP_054964468.1">
    <property type="nucleotide sequence ID" value="NZ_LJCQ01000358.1"/>
</dbReference>
<gene>
    <name evidence="2" type="ORF">AOG54_06720</name>
    <name evidence="1" type="ORF">SE19_07960</name>
</gene>
<evidence type="ECO:0000313" key="3">
    <source>
        <dbReference type="Proteomes" id="UP000050320"/>
    </source>
</evidence>
<dbReference type="PATRIC" id="fig|507754.4.peg.1787"/>
<evidence type="ECO:0000313" key="4">
    <source>
        <dbReference type="Proteomes" id="UP000050515"/>
    </source>
</evidence>
<dbReference type="OrthoDB" id="385758at2157"/>
<evidence type="ECO:0000313" key="2">
    <source>
        <dbReference type="EMBL" id="KQB33681.1"/>
    </source>
</evidence>
<dbReference type="Proteomes" id="UP000050515">
    <property type="component" value="Unassembled WGS sequence"/>
</dbReference>
<accession>A0A0P9CKK5</accession>
<keyword evidence="3" id="KW-1185">Reference proteome</keyword>
<evidence type="ECO:0000313" key="1">
    <source>
        <dbReference type="EMBL" id="KPV45886.1"/>
    </source>
</evidence>
<name>A0A0P9CKK5_9ARCH</name>
<sequence>MKIKIVQPNSKTFNGIKTYSTNLFKDLLKNGIAAELKRLPKVEFSIRGKKIGGWTSQRLLSFLVGNADIVHSTSYMELTPHTNVVTIHDLFSIINNKYKSQMIRDFHIKTLKTIERRRINVVVQGEHIAEQVREYIPDVPIDIIPTKVFVKPATQNPYPDN</sequence>
<evidence type="ECO:0008006" key="5">
    <source>
        <dbReference type="Google" id="ProtNLM"/>
    </source>
</evidence>
<dbReference type="EMBL" id="LKBG01000282">
    <property type="protein sequence ID" value="KQB33681.1"/>
    <property type="molecule type" value="Genomic_DNA"/>
</dbReference>
<organism evidence="1 4">
    <name type="scientific">Acidiplasma aeolicum</name>
    <dbReference type="NCBI Taxonomy" id="507754"/>
    <lineage>
        <taxon>Archaea</taxon>
        <taxon>Methanobacteriati</taxon>
        <taxon>Thermoplasmatota</taxon>
        <taxon>Thermoplasmata</taxon>
        <taxon>Thermoplasmatales</taxon>
        <taxon>Ferroplasmaceae</taxon>
        <taxon>Acidiplasma</taxon>
    </lineage>
</organism>
<proteinExistence type="predicted"/>
<reference evidence="2 3" key="2">
    <citation type="submission" date="2015-09" db="EMBL/GenBank/DDBJ databases">
        <title>Heavy metals and arsenic resistance mechanisms in polyextremophilic archaea of the family Ferroplasmaceae.</title>
        <authorList>
            <person name="Bulaev A.G."/>
            <person name="Kanygina A.V."/>
        </authorList>
    </citation>
    <scope>NUCLEOTIDE SEQUENCE [LARGE SCALE GENOMIC DNA]</scope>
    <source>
        <strain evidence="2 3">VT</strain>
    </source>
</reference>
<protein>
    <recommendedName>
        <fullName evidence="5">Glycosyltransferase subfamily 4-like N-terminal domain-containing protein</fullName>
    </recommendedName>
</protein>